<dbReference type="RefSeq" id="WP_131288274.1">
    <property type="nucleotide sequence ID" value="NZ_SJKA01000004.1"/>
</dbReference>
<organism evidence="1 2">
    <name type="scientific">Kribbella sindirgiensis</name>
    <dbReference type="NCBI Taxonomy" id="1124744"/>
    <lineage>
        <taxon>Bacteria</taxon>
        <taxon>Bacillati</taxon>
        <taxon>Actinomycetota</taxon>
        <taxon>Actinomycetes</taxon>
        <taxon>Propionibacteriales</taxon>
        <taxon>Kribbellaceae</taxon>
        <taxon>Kribbella</taxon>
    </lineage>
</organism>
<comment type="caution">
    <text evidence="1">The sequence shown here is derived from an EMBL/GenBank/DDBJ whole genome shotgun (WGS) entry which is preliminary data.</text>
</comment>
<sequence length="144" mass="15989">MELTGSDFDRIRREHLRGVRRHDFALLWLAAEQRADALKARRREDSYLAGVVSTCRWIANAGVTFDEPIDGRHGESARSPIGCRSSSAIEELIESEASEAERLSARGWDPPGMPGYVAGVTATFAWTWRRSHRPPIEVSGLLAG</sequence>
<accession>A0A4R0IUG5</accession>
<dbReference type="EMBL" id="SJKA01000004">
    <property type="protein sequence ID" value="TCC35088.1"/>
    <property type="molecule type" value="Genomic_DNA"/>
</dbReference>
<dbReference type="AlphaFoldDB" id="A0A4R0IUG5"/>
<name>A0A4R0IUG5_9ACTN</name>
<evidence type="ECO:0000313" key="2">
    <source>
        <dbReference type="Proteomes" id="UP000292695"/>
    </source>
</evidence>
<dbReference type="OrthoDB" id="3828616at2"/>
<dbReference type="Proteomes" id="UP000292695">
    <property type="component" value="Unassembled WGS sequence"/>
</dbReference>
<evidence type="ECO:0000313" key="1">
    <source>
        <dbReference type="EMBL" id="TCC35088.1"/>
    </source>
</evidence>
<protein>
    <submittedName>
        <fullName evidence="1">Uncharacterized protein</fullName>
    </submittedName>
</protein>
<gene>
    <name evidence="1" type="ORF">E0H50_14565</name>
</gene>
<reference evidence="1 2" key="1">
    <citation type="submission" date="2019-02" db="EMBL/GenBank/DDBJ databases">
        <title>Kribbella capetownensis sp. nov. and Kribbella speibonae sp. nov., isolated from soil.</title>
        <authorList>
            <person name="Curtis S.M."/>
            <person name="Norton I."/>
            <person name="Everest G.J."/>
            <person name="Meyers P.R."/>
        </authorList>
    </citation>
    <scope>NUCLEOTIDE SEQUENCE [LARGE SCALE GENOMIC DNA]</scope>
    <source>
        <strain evidence="1 2">DSM 27082</strain>
    </source>
</reference>
<keyword evidence="2" id="KW-1185">Reference proteome</keyword>
<proteinExistence type="predicted"/>